<evidence type="ECO:0000256" key="12">
    <source>
        <dbReference type="SAM" id="SignalP"/>
    </source>
</evidence>
<keyword evidence="7 11" id="KW-0472">Membrane</keyword>
<evidence type="ECO:0000313" key="15">
    <source>
        <dbReference type="Ensembl" id="ENSDCDP00010011016.1"/>
    </source>
</evidence>
<dbReference type="InterPro" id="IPR013783">
    <property type="entry name" value="Ig-like_fold"/>
</dbReference>
<evidence type="ECO:0000256" key="7">
    <source>
        <dbReference type="ARBA" id="ARBA00023136"/>
    </source>
</evidence>
<dbReference type="InterPro" id="IPR013162">
    <property type="entry name" value="CD80_C2-set"/>
</dbReference>
<name>A0AAY4AUF6_9TELE</name>
<evidence type="ECO:0000256" key="5">
    <source>
        <dbReference type="ARBA" id="ARBA00022737"/>
    </source>
</evidence>
<keyword evidence="8" id="KW-1015">Disulfide bond</keyword>
<keyword evidence="6 11" id="KW-1133">Transmembrane helix</keyword>
<dbReference type="GO" id="GO:0005911">
    <property type="term" value="C:cell-cell junction"/>
    <property type="evidence" value="ECO:0007669"/>
    <property type="project" value="TreeGrafter"/>
</dbReference>
<dbReference type="InterPro" id="IPR051275">
    <property type="entry name" value="Cell_adhesion_signaling"/>
</dbReference>
<evidence type="ECO:0000256" key="10">
    <source>
        <dbReference type="ARBA" id="ARBA00023319"/>
    </source>
</evidence>
<keyword evidence="16" id="KW-1185">Reference proteome</keyword>
<dbReference type="FunFam" id="2.60.40.10:FF:000077">
    <property type="entry name" value="Kirre like nephrin family adhesion molecule 3"/>
    <property type="match status" value="1"/>
</dbReference>
<evidence type="ECO:0000256" key="2">
    <source>
        <dbReference type="ARBA" id="ARBA00008637"/>
    </source>
</evidence>
<reference evidence="15" key="3">
    <citation type="submission" date="2025-09" db="UniProtKB">
        <authorList>
            <consortium name="Ensembl"/>
        </authorList>
    </citation>
    <scope>IDENTIFICATION</scope>
</reference>
<evidence type="ECO:0000259" key="13">
    <source>
        <dbReference type="PROSITE" id="PS50835"/>
    </source>
</evidence>
<dbReference type="Gene3D" id="2.60.40.10">
    <property type="entry name" value="Immunoglobulins"/>
    <property type="match status" value="10"/>
</dbReference>
<proteinExistence type="inferred from homology"/>
<dbReference type="InterPro" id="IPR007110">
    <property type="entry name" value="Ig-like_dom"/>
</dbReference>
<dbReference type="SMART" id="SM00060">
    <property type="entry name" value="FN3"/>
    <property type="match status" value="1"/>
</dbReference>
<dbReference type="Ensembl" id="ENSDCDT00010011532.1">
    <property type="protein sequence ID" value="ENSDCDP00010011016.1"/>
    <property type="gene ID" value="ENSDCDG00010004868.1"/>
</dbReference>
<organism evidence="15 16">
    <name type="scientific">Denticeps clupeoides</name>
    <name type="common">denticle herring</name>
    <dbReference type="NCBI Taxonomy" id="299321"/>
    <lineage>
        <taxon>Eukaryota</taxon>
        <taxon>Metazoa</taxon>
        <taxon>Chordata</taxon>
        <taxon>Craniata</taxon>
        <taxon>Vertebrata</taxon>
        <taxon>Euteleostomi</taxon>
        <taxon>Actinopterygii</taxon>
        <taxon>Neopterygii</taxon>
        <taxon>Teleostei</taxon>
        <taxon>Clupei</taxon>
        <taxon>Clupeiformes</taxon>
        <taxon>Denticipitoidei</taxon>
        <taxon>Denticipitidae</taxon>
        <taxon>Denticeps</taxon>
    </lineage>
</organism>
<keyword evidence="4 12" id="KW-0732">Signal</keyword>
<dbReference type="GO" id="GO:0005886">
    <property type="term" value="C:plasma membrane"/>
    <property type="evidence" value="ECO:0007669"/>
    <property type="project" value="TreeGrafter"/>
</dbReference>
<comment type="similarity">
    <text evidence="2">Belongs to the immunoglobulin superfamily.</text>
</comment>
<dbReference type="FunFam" id="2.60.40.10:FF:000719">
    <property type="entry name" value="nephrin isoform X1"/>
    <property type="match status" value="1"/>
</dbReference>
<feature type="domain" description="Ig-like" evidence="13">
    <location>
        <begin position="330"/>
        <end position="425"/>
    </location>
</feature>
<dbReference type="Pfam" id="PF13927">
    <property type="entry name" value="Ig_3"/>
    <property type="match status" value="1"/>
</dbReference>
<keyword evidence="5" id="KW-0677">Repeat</keyword>
<dbReference type="SUPFAM" id="SSF49265">
    <property type="entry name" value="Fibronectin type III"/>
    <property type="match status" value="1"/>
</dbReference>
<feature type="signal peptide" evidence="12">
    <location>
        <begin position="1"/>
        <end position="24"/>
    </location>
</feature>
<reference evidence="15 16" key="1">
    <citation type="submission" date="2020-06" db="EMBL/GenBank/DDBJ databases">
        <authorList>
            <consortium name="Wellcome Sanger Institute Data Sharing"/>
        </authorList>
    </citation>
    <scope>NUCLEOTIDE SEQUENCE [LARGE SCALE GENOMIC DNA]</scope>
</reference>
<evidence type="ECO:0000256" key="6">
    <source>
        <dbReference type="ARBA" id="ARBA00022989"/>
    </source>
</evidence>
<dbReference type="InterPro" id="IPR013098">
    <property type="entry name" value="Ig_I-set"/>
</dbReference>
<feature type="domain" description="Ig-like" evidence="13">
    <location>
        <begin position="128"/>
        <end position="227"/>
    </location>
</feature>
<feature type="domain" description="Ig-like" evidence="13">
    <location>
        <begin position="723"/>
        <end position="808"/>
    </location>
</feature>
<feature type="domain" description="Ig-like" evidence="13">
    <location>
        <begin position="817"/>
        <end position="916"/>
    </location>
</feature>
<keyword evidence="10" id="KW-0393">Immunoglobulin domain</keyword>
<dbReference type="AlphaFoldDB" id="A0AAY4AUF6"/>
<dbReference type="InterPro" id="IPR036116">
    <property type="entry name" value="FN3_sf"/>
</dbReference>
<evidence type="ECO:0000256" key="8">
    <source>
        <dbReference type="ARBA" id="ARBA00023157"/>
    </source>
</evidence>
<accession>A0AAY4AUF6</accession>
<evidence type="ECO:0000256" key="1">
    <source>
        <dbReference type="ARBA" id="ARBA00004479"/>
    </source>
</evidence>
<protein>
    <recommendedName>
        <fullName evidence="17">NPHS1 adhesion molecule, nephrin</fullName>
    </recommendedName>
</protein>
<dbReference type="SUPFAM" id="SSF48726">
    <property type="entry name" value="Immunoglobulin"/>
    <property type="match status" value="9"/>
</dbReference>
<feature type="domain" description="Ig-like" evidence="13">
    <location>
        <begin position="234"/>
        <end position="325"/>
    </location>
</feature>
<dbReference type="SMART" id="SM00408">
    <property type="entry name" value="IGc2"/>
    <property type="match status" value="5"/>
</dbReference>
<evidence type="ECO:0000256" key="9">
    <source>
        <dbReference type="ARBA" id="ARBA00023180"/>
    </source>
</evidence>
<dbReference type="PANTHER" id="PTHR11640">
    <property type="entry name" value="NEPHRIN"/>
    <property type="match status" value="1"/>
</dbReference>
<comment type="subcellular location">
    <subcellularLocation>
        <location evidence="1">Membrane</location>
        <topology evidence="1">Single-pass type I membrane protein</topology>
    </subcellularLocation>
</comment>
<feature type="domain" description="Ig-like" evidence="13">
    <location>
        <begin position="430"/>
        <end position="517"/>
    </location>
</feature>
<dbReference type="PROSITE" id="PS50853">
    <property type="entry name" value="FN3"/>
    <property type="match status" value="1"/>
</dbReference>
<feature type="chain" id="PRO_5044242555" description="NPHS1 adhesion molecule, nephrin" evidence="12">
    <location>
        <begin position="25"/>
        <end position="1147"/>
    </location>
</feature>
<evidence type="ECO:0000256" key="11">
    <source>
        <dbReference type="SAM" id="Phobius"/>
    </source>
</evidence>
<evidence type="ECO:0000259" key="14">
    <source>
        <dbReference type="PROSITE" id="PS50853"/>
    </source>
</evidence>
<feature type="domain" description="Ig-like" evidence="13">
    <location>
        <begin position="527"/>
        <end position="624"/>
    </location>
</feature>
<reference evidence="15" key="2">
    <citation type="submission" date="2025-08" db="UniProtKB">
        <authorList>
            <consortium name="Ensembl"/>
        </authorList>
    </citation>
    <scope>IDENTIFICATION</scope>
</reference>
<evidence type="ECO:0000313" key="16">
    <source>
        <dbReference type="Proteomes" id="UP000694580"/>
    </source>
</evidence>
<feature type="domain" description="Ig-like" evidence="13">
    <location>
        <begin position="26"/>
        <end position="118"/>
    </location>
</feature>
<dbReference type="PROSITE" id="PS50835">
    <property type="entry name" value="IG_LIKE"/>
    <property type="match status" value="8"/>
</dbReference>
<keyword evidence="9" id="KW-0325">Glycoprotein</keyword>
<dbReference type="InterPro" id="IPR003961">
    <property type="entry name" value="FN3_dom"/>
</dbReference>
<gene>
    <name evidence="15" type="primary">NPHS1</name>
</gene>
<keyword evidence="3 11" id="KW-0812">Transmembrane</keyword>
<dbReference type="GeneTree" id="ENSGT00940000159510"/>
<dbReference type="PANTHER" id="PTHR11640:SF136">
    <property type="entry name" value="NEPHRIN"/>
    <property type="match status" value="1"/>
</dbReference>
<dbReference type="Pfam" id="PF08205">
    <property type="entry name" value="C2-set_2"/>
    <property type="match status" value="4"/>
</dbReference>
<dbReference type="SMART" id="SM00409">
    <property type="entry name" value="IG"/>
    <property type="match status" value="7"/>
</dbReference>
<dbReference type="Pfam" id="PF07679">
    <property type="entry name" value="I-set"/>
    <property type="match status" value="3"/>
</dbReference>
<dbReference type="Pfam" id="PF00041">
    <property type="entry name" value="fn3"/>
    <property type="match status" value="1"/>
</dbReference>
<feature type="domain" description="Fibronectin type-III" evidence="14">
    <location>
        <begin position="922"/>
        <end position="1017"/>
    </location>
</feature>
<dbReference type="CDD" id="cd00063">
    <property type="entry name" value="FN3"/>
    <property type="match status" value="1"/>
</dbReference>
<dbReference type="Proteomes" id="UP000694580">
    <property type="component" value="Chromosome 5"/>
</dbReference>
<dbReference type="CDD" id="cd00096">
    <property type="entry name" value="Ig"/>
    <property type="match status" value="2"/>
</dbReference>
<feature type="transmembrane region" description="Helical" evidence="11">
    <location>
        <begin position="1040"/>
        <end position="1066"/>
    </location>
</feature>
<dbReference type="InterPro" id="IPR003599">
    <property type="entry name" value="Ig_sub"/>
</dbReference>
<evidence type="ECO:0000256" key="3">
    <source>
        <dbReference type="ARBA" id="ARBA00022692"/>
    </source>
</evidence>
<evidence type="ECO:0008006" key="17">
    <source>
        <dbReference type="Google" id="ProtNLM"/>
    </source>
</evidence>
<dbReference type="InterPro" id="IPR036179">
    <property type="entry name" value="Ig-like_dom_sf"/>
</dbReference>
<evidence type="ECO:0000256" key="4">
    <source>
        <dbReference type="ARBA" id="ARBA00022729"/>
    </source>
</evidence>
<dbReference type="GO" id="GO:0098609">
    <property type="term" value="P:cell-cell adhesion"/>
    <property type="evidence" value="ECO:0007669"/>
    <property type="project" value="TreeGrafter"/>
</dbReference>
<sequence>MCLFSVCTGSHVLLQLALFWGAYSQQAFRTQPRNTTVREGANVVLKCEVLRVTGVVQWAKDGLLLGPHRSLPGYPRYSITGEQRRGQYHLMIEKATLGDDSPYECQVGPSETSQAIISRTAWIDVQIPPSQPYIEFETLEPWVAGKVYTVTCTAPDAKPAAEITLFKDGVELTDADSFTMSGSEDKLLNTQAEVRVMALSSDNGRQVACRAKNPALPGAIVSSKTMTVYFPPHPPVIIGLESEEVKAGTVLKLKCLSNGGNPLPMMHWKKNGEFLSRDWEEDIISWKAESILTMEVTPEDNHAVLECGSGNQVTPKPLAIRQTLTVFFEPSEVTVLGSFRVIEGQTLSLSCYTSSSNPPVQIRWWLGFKELNSTNVTMSDGEHGGMATMSNLTHTVSREENGLPLSCETFNKGTRFSSMKTNNLIVFYPPQKVWLDVPSEGIQLRSKTTVRLVCYSSGGSSTGSLTWLKNGKVVSHASRQVTSQRGVSRELSLVLQPSDNMAVYRCDATNEAKKALSAQTRLHVLFPAITVKISVKQETLRTGETAILECLCGSSNPKADIRWSLGSERLNGVDQASKKAEHGGVAFSSKLSLRLLFSHHGQKVTCQAFSPVLSEGVNSFYTLSVLFPPEFAPAQPELVGVVEDDEVTMPLMVSGNPDVSDCDWTFRGEKLVKERDPRYGWDEGFAMTIRNVTRRDGGKYAVDCTNEEGQSRVIITLDVSFAPSVRMKTDPVYVDVGGTADLLCVADANPIIPGMFSWKWLGEGEADLSSQNEDGDTGWLTLFEVTRSHAGWYQCTADNGIAPPATVEGQLIVQFKPQLKKGPQWSKVASRGDGVSKAEVVCQAEGVPKVHFTWAKNGAMMDLNNPRYLEQTVTEGVLHTSTLTILNVSALLDYATFTCTGRNSQGEDALDVQLLSTNRPDPPSDFRLVGVTHNSATLEWMPGFDGGLTQKFRVRYYWEGSTSYQYVDVFPPKATSFRVTSLLPATTYNFSVNALNNMGESSYADNNAVVTATTEKDPAAGEDPPTDDDSAPKGLYGLPIYLTVVLAVAGVALLFGFNSLGFFLFIKRTKGRSLAVAVSFPRLPPSSHSFSFVAPCSLALSLNLSTPCLFPFPQAVSPLSVCFSSHLRVSSLAPYLSLPTPNLSSLL</sequence>
<dbReference type="GO" id="GO:0050839">
    <property type="term" value="F:cell adhesion molecule binding"/>
    <property type="evidence" value="ECO:0007669"/>
    <property type="project" value="TreeGrafter"/>
</dbReference>
<dbReference type="InterPro" id="IPR003598">
    <property type="entry name" value="Ig_sub2"/>
</dbReference>